<evidence type="ECO:0000313" key="1">
    <source>
        <dbReference type="EMBL" id="MFM9612746.1"/>
    </source>
</evidence>
<evidence type="ECO:0000313" key="2">
    <source>
        <dbReference type="Proteomes" id="UP001631957"/>
    </source>
</evidence>
<keyword evidence="2" id="KW-1185">Reference proteome</keyword>
<dbReference type="PANTHER" id="PTHR34613:SF1">
    <property type="entry name" value="SLL6017 PROTEIN"/>
    <property type="match status" value="1"/>
</dbReference>
<comment type="caution">
    <text evidence="1">The sequence shown here is derived from an EMBL/GenBank/DDBJ whole genome shotgun (WGS) entry which is preliminary data.</text>
</comment>
<gene>
    <name evidence="1" type="ORF">ACKI18_29065</name>
</gene>
<protein>
    <recommendedName>
        <fullName evidence="3">Transposase (putative) YhgA-like domain-containing protein</fullName>
    </recommendedName>
</protein>
<reference evidence="1 2" key="1">
    <citation type="submission" date="2024-12" db="EMBL/GenBank/DDBJ databases">
        <title>Forecasting of Potato common scab and diversities of Pathogenic streptomyces spp. in china.</title>
        <authorList>
            <person name="Handique U."/>
            <person name="Wu J."/>
        </authorList>
    </citation>
    <scope>NUCLEOTIDE SEQUENCE [LARGE SCALE GENOMIC DNA]</scope>
    <source>
        <strain evidence="1 2">ZRIMU1530</strain>
    </source>
</reference>
<dbReference type="PANTHER" id="PTHR34613">
    <property type="entry name" value="SLL0800 PROTEIN"/>
    <property type="match status" value="1"/>
</dbReference>
<name>A0ABW9HYA8_9ACTN</name>
<dbReference type="EMBL" id="JBJVNI010000016">
    <property type="protein sequence ID" value="MFM9612746.1"/>
    <property type="molecule type" value="Genomic_DNA"/>
</dbReference>
<dbReference type="RefSeq" id="WP_055725491.1">
    <property type="nucleotide sequence ID" value="NZ_JBJVNI010000016.1"/>
</dbReference>
<accession>A0ABW9HYA8</accession>
<evidence type="ECO:0008006" key="3">
    <source>
        <dbReference type="Google" id="ProtNLM"/>
    </source>
</evidence>
<organism evidence="1 2">
    <name type="scientific">Streptomyces niveiscabiei</name>
    <dbReference type="NCBI Taxonomy" id="164115"/>
    <lineage>
        <taxon>Bacteria</taxon>
        <taxon>Bacillati</taxon>
        <taxon>Actinomycetota</taxon>
        <taxon>Actinomycetes</taxon>
        <taxon>Kitasatosporales</taxon>
        <taxon>Streptomycetaceae</taxon>
        <taxon>Streptomyces</taxon>
    </lineage>
</organism>
<dbReference type="Proteomes" id="UP001631957">
    <property type="component" value="Unassembled WGS sequence"/>
</dbReference>
<sequence>MHRILREDPGLFARAARSIGLPFPDVDSSTELSTECTETHPLERRVDSLLSITTVHGENYLLAVEAQRKRDEDKPASWAYYLSHLYTKYKIPPVLVVICEDRATAKWAAQHFDIGPSQWSALTLRPIVLGPDNVPIVTTREEAARDIPMTVLSAILHHRDPGSRAILEALAPALQDLFQHDEEAAERFIELTAQGLGTGTLAERWRELMAMDTSFFVSPLSEGIRDEGRAEGQAKSILRLLDRRGVPVSEADRDRITSCTDLAVLDRWFDRAITATTTDEVFAGDASD</sequence>
<proteinExistence type="predicted"/>